<dbReference type="InterPro" id="IPR036188">
    <property type="entry name" value="FAD/NAD-bd_sf"/>
</dbReference>
<accession>A0A6B8MAA6</accession>
<evidence type="ECO:0000256" key="1">
    <source>
        <dbReference type="ARBA" id="ARBA00010790"/>
    </source>
</evidence>
<reference evidence="4 5" key="1">
    <citation type="submission" date="2019-09" db="EMBL/GenBank/DDBJ databases">
        <title>Isolation and complete genome sequencing of Methylocystis species.</title>
        <authorList>
            <person name="Rumah B.L."/>
            <person name="Stead C.E."/>
            <person name="Stevens B.C."/>
            <person name="Minton N.P."/>
            <person name="Grosse-Honebrink A."/>
            <person name="Zhang Y."/>
        </authorList>
    </citation>
    <scope>NUCLEOTIDE SEQUENCE [LARGE SCALE GENOMIC DNA]</scope>
    <source>
        <strain evidence="4 5">BRCS2</strain>
    </source>
</reference>
<dbReference type="RefSeq" id="WP_016919020.1">
    <property type="nucleotide sequence ID" value="NZ_CP044331.1"/>
</dbReference>
<dbReference type="GO" id="GO:0016614">
    <property type="term" value="F:oxidoreductase activity, acting on CH-OH group of donors"/>
    <property type="evidence" value="ECO:0007669"/>
    <property type="project" value="InterPro"/>
</dbReference>
<dbReference type="PANTHER" id="PTHR11552:SF213">
    <property type="entry name" value="DEHYDROGENASE, PUTATIVE-RELATED"/>
    <property type="match status" value="1"/>
</dbReference>
<evidence type="ECO:0000256" key="2">
    <source>
        <dbReference type="PIRSR" id="PIRSR000137-2"/>
    </source>
</evidence>
<dbReference type="Proteomes" id="UP000422569">
    <property type="component" value="Chromosome"/>
</dbReference>
<evidence type="ECO:0000259" key="3">
    <source>
        <dbReference type="PROSITE" id="PS00624"/>
    </source>
</evidence>
<dbReference type="InterPro" id="IPR012132">
    <property type="entry name" value="GMC_OxRdtase"/>
</dbReference>
<sequence>MSEYDFVIVGSGAGGGPLAANLALAGFKVLLLEAGEDLLAAGKTDDNYSIPAFHALASEDPASSWEFFVEHYADEDRRRSDWKRHAGTIAADAGPFEGPPSFEQPVERAQGVFYPRASALGGCTTHHALITVYPADEDWDGISALVQDPSWSAGAMRKYFDRIENARYRDASVLYSLPGLTDVASEFASLFEEGVDAVRAQIHDAIREPRKVRGDLGVVTANEFGKGAHGPRGAGWLTVTQADPKLLLNDENGAKKAVIAAFKTAFQRGVPPMPRLNPNEPSVATEKKEGVNVIPISVDNGRRTGARERVRAAQRLLQSAKEQGLPAGQLTLETNTFVTAVEFAPDDPTRAIGVRCAKGERLYGARHHRADPPTGREELVYFANKEVILCGGAFNTPQLLMLSGIGPKADLEALGISVRIDSPGVGKNLQDRYEVGVVGQAPRPLRTMEKARFESGHESEAPDPDPHKAEWKETGKGIYATNGAVVGIVMRSSQRTREQAPDLYVFGLPLNFQGYYVGYSRRALAQKDYFTWAVLKGHTRNASGEVTLRTADPFDTPNINFKYFDESKEDGGSGEDLQAVIDGVEFALEINRSLIDDGVLAAQVAPQLGEDLREYVKKNAWGHHASCTCRIGPDGDPMAVLDKEFQVRGARNLRVVDASVFPRIPGLFILASVYMISEKASETIIAKYR</sequence>
<evidence type="ECO:0000313" key="5">
    <source>
        <dbReference type="Proteomes" id="UP000422569"/>
    </source>
</evidence>
<dbReference type="EMBL" id="CP044331">
    <property type="protein sequence ID" value="QGM98682.1"/>
    <property type="molecule type" value="Genomic_DNA"/>
</dbReference>
<dbReference type="PIRSF" id="PIRSF000137">
    <property type="entry name" value="Alcohol_oxidase"/>
    <property type="match status" value="1"/>
</dbReference>
<dbReference type="SUPFAM" id="SSF54373">
    <property type="entry name" value="FAD-linked reductases, C-terminal domain"/>
    <property type="match status" value="1"/>
</dbReference>
<feature type="domain" description="Glucose-methanol-choline oxidoreductase N-terminal" evidence="3">
    <location>
        <begin position="392"/>
        <end position="406"/>
    </location>
</feature>
<dbReference type="Pfam" id="PF05199">
    <property type="entry name" value="GMC_oxred_C"/>
    <property type="match status" value="1"/>
</dbReference>
<protein>
    <recommendedName>
        <fullName evidence="3">Glucose-methanol-choline oxidoreductase N-terminal domain-containing protein</fullName>
    </recommendedName>
</protein>
<name>A0A6B8MAA6_9HYPH</name>
<dbReference type="Pfam" id="PF00732">
    <property type="entry name" value="GMC_oxred_N"/>
    <property type="match status" value="1"/>
</dbReference>
<comment type="cofactor">
    <cofactor evidence="2">
        <name>FAD</name>
        <dbReference type="ChEBI" id="CHEBI:57692"/>
    </cofactor>
</comment>
<gene>
    <name evidence="4" type="ORF">F7D14_15140</name>
</gene>
<keyword evidence="2" id="KW-0285">Flavoprotein</keyword>
<dbReference type="KEGG" id="mpar:F7D14_15140"/>
<dbReference type="Gene3D" id="3.50.50.60">
    <property type="entry name" value="FAD/NAD(P)-binding domain"/>
    <property type="match status" value="2"/>
</dbReference>
<keyword evidence="2" id="KW-0274">FAD</keyword>
<dbReference type="InterPro" id="IPR000172">
    <property type="entry name" value="GMC_OxRdtase_N"/>
</dbReference>
<dbReference type="PROSITE" id="PS00624">
    <property type="entry name" value="GMC_OXRED_2"/>
    <property type="match status" value="1"/>
</dbReference>
<feature type="binding site" evidence="2">
    <location>
        <position position="338"/>
    </location>
    <ligand>
        <name>FAD</name>
        <dbReference type="ChEBI" id="CHEBI:57692"/>
    </ligand>
</feature>
<dbReference type="GO" id="GO:0050660">
    <property type="term" value="F:flavin adenine dinucleotide binding"/>
    <property type="evidence" value="ECO:0007669"/>
    <property type="project" value="InterPro"/>
</dbReference>
<dbReference type="SUPFAM" id="SSF51905">
    <property type="entry name" value="FAD/NAD(P)-binding domain"/>
    <property type="match status" value="1"/>
</dbReference>
<organism evidence="4 5">
    <name type="scientific">Methylocystis parvus</name>
    <dbReference type="NCBI Taxonomy" id="134"/>
    <lineage>
        <taxon>Bacteria</taxon>
        <taxon>Pseudomonadati</taxon>
        <taxon>Pseudomonadota</taxon>
        <taxon>Alphaproteobacteria</taxon>
        <taxon>Hyphomicrobiales</taxon>
        <taxon>Methylocystaceae</taxon>
        <taxon>Methylocystis</taxon>
    </lineage>
</organism>
<evidence type="ECO:0000313" key="4">
    <source>
        <dbReference type="EMBL" id="QGM98682.1"/>
    </source>
</evidence>
<comment type="similarity">
    <text evidence="1">Belongs to the GMC oxidoreductase family.</text>
</comment>
<dbReference type="PANTHER" id="PTHR11552">
    <property type="entry name" value="GLUCOSE-METHANOL-CHOLINE GMC OXIDOREDUCTASE"/>
    <property type="match status" value="1"/>
</dbReference>
<dbReference type="AlphaFoldDB" id="A0A6B8MAA6"/>
<dbReference type="InterPro" id="IPR007867">
    <property type="entry name" value="GMC_OxRtase_C"/>
</dbReference>
<proteinExistence type="inferred from homology"/>
<keyword evidence="5" id="KW-1185">Reference proteome</keyword>